<gene>
    <name evidence="4" type="ORF">COS99_06010</name>
</gene>
<dbReference type="GO" id="GO:0004407">
    <property type="term" value="F:histone deacetylase activity"/>
    <property type="evidence" value="ECO:0007669"/>
    <property type="project" value="InterPro"/>
</dbReference>
<dbReference type="InterPro" id="IPR044150">
    <property type="entry name" value="HDAC_classIV"/>
</dbReference>
<dbReference type="AlphaFoldDB" id="A0A2J0KRY8"/>
<proteinExistence type="inferred from homology"/>
<accession>A0A2J0KRY8</accession>
<name>A0A2J0KRY8_9BACT</name>
<dbReference type="PANTHER" id="PTHR10625">
    <property type="entry name" value="HISTONE DEACETYLASE HDAC1-RELATED"/>
    <property type="match status" value="1"/>
</dbReference>
<reference evidence="4 5" key="1">
    <citation type="submission" date="2017-09" db="EMBL/GenBank/DDBJ databases">
        <title>Depth-based differentiation of microbial function through sediment-hosted aquifers and enrichment of novel symbionts in the deep terrestrial subsurface.</title>
        <authorList>
            <person name="Probst A.J."/>
            <person name="Ladd B."/>
            <person name="Jarett J.K."/>
            <person name="Geller-Mcgrath D.E."/>
            <person name="Sieber C.M."/>
            <person name="Emerson J.B."/>
            <person name="Anantharaman K."/>
            <person name="Thomas B.C."/>
            <person name="Malmstrom R."/>
            <person name="Stieglmeier M."/>
            <person name="Klingl A."/>
            <person name="Woyke T."/>
            <person name="Ryan C.M."/>
            <person name="Banfield J.F."/>
        </authorList>
    </citation>
    <scope>NUCLEOTIDE SEQUENCE [LARGE SCALE GENOMIC DNA]</scope>
    <source>
        <strain evidence="4">CG07_land_8_20_14_0_80_42_15</strain>
    </source>
</reference>
<evidence type="ECO:0000313" key="4">
    <source>
        <dbReference type="EMBL" id="PIU41318.1"/>
    </source>
</evidence>
<dbReference type="PANTHER" id="PTHR10625:SF19">
    <property type="entry name" value="HISTONE DEACETYLASE 12"/>
    <property type="match status" value="1"/>
</dbReference>
<evidence type="ECO:0000313" key="5">
    <source>
        <dbReference type="Proteomes" id="UP000230052"/>
    </source>
</evidence>
<dbReference type="PRINTS" id="PR01270">
    <property type="entry name" value="HDASUPER"/>
</dbReference>
<dbReference type="InterPro" id="IPR023801">
    <property type="entry name" value="His_deacetylse_dom"/>
</dbReference>
<dbReference type="EMBL" id="PEWV01000061">
    <property type="protein sequence ID" value="PIU41318.1"/>
    <property type="molecule type" value="Genomic_DNA"/>
</dbReference>
<comment type="similarity">
    <text evidence="1">Belongs to the histone deacetylase family.</text>
</comment>
<dbReference type="GO" id="GO:0016787">
    <property type="term" value="F:hydrolase activity"/>
    <property type="evidence" value="ECO:0007669"/>
    <property type="project" value="UniProtKB-KW"/>
</dbReference>
<sequence length="299" mass="33617">MTKREIVYSQHYYVNIGDHVFPTKKYRLIHDRLIKEGILKEEDFVSPKIADEEDVLLVHTSQYLEKLRNSLLTREEVLKLELPFSKELLKSSLFCCGGTILASEIAIKEGVGIHLGGGFHHAFPEHGEGFCVLNDIAIAIKRAMRKKLINKALVIDCDLHHGNGTAAIFRGDKSVFTFSIHQENNYPFFKPPSNLDIGLADGAKDKEYFGFLSDELPKIASDFKPDLIMYVAGADPYKDDQIGGLCLTIEGLRKRDEFVFGLAKNYNIPIAVVLAGGYAYKYEDTVEIHYNTIMAALNI</sequence>
<dbReference type="InterPro" id="IPR037138">
    <property type="entry name" value="His_deacetylse_dom_sf"/>
</dbReference>
<feature type="domain" description="Histone deacetylase" evidence="3">
    <location>
        <begin position="19"/>
        <end position="281"/>
    </location>
</feature>
<protein>
    <submittedName>
        <fullName evidence="4">Histone deacetylase</fullName>
    </submittedName>
</protein>
<dbReference type="GO" id="GO:0040029">
    <property type="term" value="P:epigenetic regulation of gene expression"/>
    <property type="evidence" value="ECO:0007669"/>
    <property type="project" value="TreeGrafter"/>
</dbReference>
<evidence type="ECO:0000256" key="1">
    <source>
        <dbReference type="ARBA" id="ARBA00005947"/>
    </source>
</evidence>
<keyword evidence="2" id="KW-0378">Hydrolase</keyword>
<dbReference type="CDD" id="cd09993">
    <property type="entry name" value="HDAC_classIV"/>
    <property type="match status" value="1"/>
</dbReference>
<dbReference type="Pfam" id="PF00850">
    <property type="entry name" value="Hist_deacetyl"/>
    <property type="match status" value="1"/>
</dbReference>
<evidence type="ECO:0000259" key="3">
    <source>
        <dbReference type="Pfam" id="PF00850"/>
    </source>
</evidence>
<evidence type="ECO:0000256" key="2">
    <source>
        <dbReference type="ARBA" id="ARBA00022801"/>
    </source>
</evidence>
<comment type="caution">
    <text evidence="4">The sequence shown here is derived from an EMBL/GenBank/DDBJ whole genome shotgun (WGS) entry which is preliminary data.</text>
</comment>
<dbReference type="Gene3D" id="3.40.800.20">
    <property type="entry name" value="Histone deacetylase domain"/>
    <property type="match status" value="1"/>
</dbReference>
<dbReference type="InterPro" id="IPR000286">
    <property type="entry name" value="HDACs"/>
</dbReference>
<organism evidence="4 5">
    <name type="scientific">Candidatus Aquitaenariimonas noxiae</name>
    <dbReference type="NCBI Taxonomy" id="1974741"/>
    <lineage>
        <taxon>Bacteria</taxon>
        <taxon>Pseudomonadati</taxon>
        <taxon>Candidatus Omnitrophota</taxon>
        <taxon>Candidatus Aquitaenariimonas</taxon>
    </lineage>
</organism>
<dbReference type="Proteomes" id="UP000230052">
    <property type="component" value="Unassembled WGS sequence"/>
</dbReference>
<dbReference type="InterPro" id="IPR023696">
    <property type="entry name" value="Ureohydrolase_dom_sf"/>
</dbReference>
<dbReference type="SUPFAM" id="SSF52768">
    <property type="entry name" value="Arginase/deacetylase"/>
    <property type="match status" value="1"/>
</dbReference>